<keyword evidence="1" id="KW-0597">Phosphoprotein</keyword>
<evidence type="ECO:0000256" key="1">
    <source>
        <dbReference type="ARBA" id="ARBA00022553"/>
    </source>
</evidence>
<dbReference type="AlphaFoldDB" id="S7NIU0"/>
<gene>
    <name evidence="5" type="ORF">D623_10005080</name>
</gene>
<dbReference type="Proteomes" id="UP000052978">
    <property type="component" value="Unassembled WGS sequence"/>
</dbReference>
<dbReference type="Gene3D" id="2.30.42.10">
    <property type="match status" value="1"/>
</dbReference>
<keyword evidence="2 3" id="KW-0175">Coiled coil</keyword>
<dbReference type="PROSITE" id="PS50106">
    <property type="entry name" value="PDZ"/>
    <property type="match status" value="1"/>
</dbReference>
<name>S7NIU0_MYOBR</name>
<evidence type="ECO:0000313" key="6">
    <source>
        <dbReference type="Proteomes" id="UP000052978"/>
    </source>
</evidence>
<dbReference type="InterPro" id="IPR036034">
    <property type="entry name" value="PDZ_sf"/>
</dbReference>
<dbReference type="Gene3D" id="1.10.533.10">
    <property type="entry name" value="Death Domain, Fas"/>
    <property type="match status" value="1"/>
</dbReference>
<dbReference type="SUPFAM" id="SSF50156">
    <property type="entry name" value="PDZ domain-like"/>
    <property type="match status" value="1"/>
</dbReference>
<dbReference type="FunFam" id="2.30.30.40:FF:000223">
    <property type="entry name" value="Caspase recruitment domain family, member 14"/>
    <property type="match status" value="1"/>
</dbReference>
<evidence type="ECO:0000256" key="2">
    <source>
        <dbReference type="ARBA" id="ARBA00023054"/>
    </source>
</evidence>
<feature type="coiled-coil region" evidence="3">
    <location>
        <begin position="219"/>
        <end position="330"/>
    </location>
</feature>
<dbReference type="PANTHER" id="PTHR14559:SF1">
    <property type="entry name" value="CASPASE RECRUITMENT DOMAIN-CONTAINING PROTEIN 14"/>
    <property type="match status" value="1"/>
</dbReference>
<sequence length="835" mass="93298">MAELHRTHSSLAALDEETLWEMTESHRHRIVRSICPSRLTPYLRQAKVLGHLAKEVLHSPGHLLDLLRARGKNGALAFLESLKFHNPDVYTLVTGLQPDVDFSTFSEDTHIPYFVICARSPPHMFLCAQTPPHTQCPRAWRGLAAMLTPPARLLSSRPPQLYLTKQELQRQRLSASCEREFRERSLQMADGLEPGAEELSRLKEENEKLRSLTFSLAEKDILEQSLDEALESKQEMVDRIHSLRERAVAAERQRKQFWEEKEQTLLQFQKTRVDCEIYKEKVTALQSQVAELQKERDQAYSARDAAQVEIAQSLAEKDALRRKVFELTDQGCDLRQQLRQLQAESAQGPKQEAGPREPWRRGKQRLVRMFAICPRDDGDGSCLSSSELWSDLSATPSRELVDSFRSSSPMPPSQLSLYKRAAEDFREDAWSFSGFSEILEGDWGGCPGAKAADVDLDYEIVDRADLLESERSPQLISRGPCVSASSVPVWWWQRLARKLPSQVTVLAFQGDALLEQMSVIGGNLTGIFIHRVTPGSAADEMALRPGTQIVTVDCEATEPFFKAVLQGVTLEQAVGLLRRVDGFCCLSVKVNTEGYKKLVQDLAAKVATSGDSFYIRVNLVLEGRAEGELPVHCGDILHVTDTMFQGRGCWHAHRVGPYSTRDAEGGTIPTYARAQQLLIALLQDLAQQSSSARKPSSGGPQRLVRIVTVDRTKASALCSSFDGAQSDPSRLGEYLSPEEYEAASRSGDIVQEREATGSHCWNTHALLDIPLDSVRALHSMEIFPIVLHVAINEKAAKRLSLAPEGWGDLDTLLSCVRFAISDEQKKVVWTEQSPP</sequence>
<dbReference type="Gene3D" id="2.30.30.40">
    <property type="entry name" value="SH3 Domains"/>
    <property type="match status" value="1"/>
</dbReference>
<dbReference type="Pfam" id="PF00619">
    <property type="entry name" value="CARD"/>
    <property type="match status" value="1"/>
</dbReference>
<dbReference type="GO" id="GO:0050700">
    <property type="term" value="F:CARD domain binding"/>
    <property type="evidence" value="ECO:0007669"/>
    <property type="project" value="TreeGrafter"/>
</dbReference>
<dbReference type="InterPro" id="IPR001315">
    <property type="entry name" value="CARD"/>
</dbReference>
<dbReference type="FunFam" id="2.30.42.10:FF:000172">
    <property type="entry name" value="Caspase recruitment domain family member 14"/>
    <property type="match status" value="1"/>
</dbReference>
<evidence type="ECO:0000256" key="3">
    <source>
        <dbReference type="SAM" id="Coils"/>
    </source>
</evidence>
<evidence type="ECO:0000259" key="4">
    <source>
        <dbReference type="PROSITE" id="PS50106"/>
    </source>
</evidence>
<dbReference type="EMBL" id="KE164259">
    <property type="protein sequence ID" value="EPQ16445.1"/>
    <property type="molecule type" value="Genomic_DNA"/>
</dbReference>
<dbReference type="InterPro" id="IPR001478">
    <property type="entry name" value="PDZ"/>
</dbReference>
<dbReference type="CDD" id="cd06736">
    <property type="entry name" value="PDZ_CARD11_CARD14-like"/>
    <property type="match status" value="1"/>
</dbReference>
<reference evidence="5 6" key="1">
    <citation type="journal article" date="2013" name="Nat. Commun.">
        <title>Genome analysis reveals insights into physiology and longevity of the Brandt's bat Myotis brandtii.</title>
        <authorList>
            <person name="Seim I."/>
            <person name="Fang X."/>
            <person name="Xiong Z."/>
            <person name="Lobanov A.V."/>
            <person name="Huang Z."/>
            <person name="Ma S."/>
            <person name="Feng Y."/>
            <person name="Turanov A.A."/>
            <person name="Zhu Y."/>
            <person name="Lenz T.L."/>
            <person name="Gerashchenko M.V."/>
            <person name="Fan D."/>
            <person name="Hee Yim S."/>
            <person name="Yao X."/>
            <person name="Jordan D."/>
            <person name="Xiong Y."/>
            <person name="Ma Y."/>
            <person name="Lyapunov A.N."/>
            <person name="Chen G."/>
            <person name="Kulakova O.I."/>
            <person name="Sun Y."/>
            <person name="Lee S.G."/>
            <person name="Bronson R.T."/>
            <person name="Moskalev A.A."/>
            <person name="Sunyaev S.R."/>
            <person name="Zhang G."/>
            <person name="Krogh A."/>
            <person name="Wang J."/>
            <person name="Gladyshev V.N."/>
        </authorList>
    </citation>
    <scope>NUCLEOTIDE SEQUENCE [LARGE SCALE GENOMIC DNA]</scope>
</reference>
<dbReference type="SUPFAM" id="SSF47986">
    <property type="entry name" value="DEATH domain"/>
    <property type="match status" value="1"/>
</dbReference>
<dbReference type="PANTHER" id="PTHR14559">
    <property type="entry name" value="CASPASE RECRUITMENT DOMAIN FAMILY"/>
    <property type="match status" value="1"/>
</dbReference>
<protein>
    <submittedName>
        <fullName evidence="5">Caspase recruitment domain-containing protein 14</fullName>
    </submittedName>
</protein>
<feature type="domain" description="PDZ" evidence="4">
    <location>
        <begin position="502"/>
        <end position="592"/>
    </location>
</feature>
<evidence type="ECO:0000313" key="5">
    <source>
        <dbReference type="EMBL" id="EPQ16445.1"/>
    </source>
</evidence>
<proteinExistence type="predicted"/>
<organism evidence="5 6">
    <name type="scientific">Myotis brandtii</name>
    <name type="common">Brandt's bat</name>
    <dbReference type="NCBI Taxonomy" id="109478"/>
    <lineage>
        <taxon>Eukaryota</taxon>
        <taxon>Metazoa</taxon>
        <taxon>Chordata</taxon>
        <taxon>Craniata</taxon>
        <taxon>Vertebrata</taxon>
        <taxon>Euteleostomi</taxon>
        <taxon>Mammalia</taxon>
        <taxon>Eutheria</taxon>
        <taxon>Laurasiatheria</taxon>
        <taxon>Chiroptera</taxon>
        <taxon>Yangochiroptera</taxon>
        <taxon>Vespertilionidae</taxon>
        <taxon>Myotis</taxon>
    </lineage>
</organism>
<keyword evidence="6" id="KW-1185">Reference proteome</keyword>
<dbReference type="InterPro" id="IPR011029">
    <property type="entry name" value="DEATH-like_dom_sf"/>
</dbReference>
<dbReference type="GO" id="GO:0042981">
    <property type="term" value="P:regulation of apoptotic process"/>
    <property type="evidence" value="ECO:0007669"/>
    <property type="project" value="InterPro"/>
</dbReference>
<accession>S7NIU0</accession>
<dbReference type="GO" id="GO:0005737">
    <property type="term" value="C:cytoplasm"/>
    <property type="evidence" value="ECO:0007669"/>
    <property type="project" value="TreeGrafter"/>
</dbReference>